<sequence>MTLLAHHELAGFGGLGEGIAMQLADDGRRILWLAHESAPKNFTGVDVTDPRAPRLVVQTELPHMKVRSNSLDVSGNLMAVAYQVNQPGMQPAGFDLFDISRPEEPRLVSHFDCSGPWSRGVHCLWFVDGKTVHMASGAPDFQPHDPRDDQLYRIVDVSDPARPVEAGRWWLPGTRVGDAAPPPPRLPAPFDRGFRAHNTNVYPQRPDRAYVGYIDGGAVVLDISDVSDIRVVSHWNHSPPFNGFTHTVLPLFERNLWVVTDECVQDDGKDWPKLVWMLDARSEANPIPISTFPMPPLEAFSRRGGRFGAHNVHENLPLPMSFQSETLIVGTFFNGGVRVYDTTDPYRVEEVAYYVPGAPRLSPAGSIQLNDVFVDERRIVYTVDRFGGGLYILEMNL</sequence>
<accession>A0A556AD00</accession>
<gene>
    <name evidence="1" type="ORF">FOZ76_20310</name>
</gene>
<protein>
    <recommendedName>
        <fullName evidence="3">Selenium-binding protein</fullName>
    </recommendedName>
</protein>
<organism evidence="1 2">
    <name type="scientific">Verticiella sediminum</name>
    <dbReference type="NCBI Taxonomy" id="1247510"/>
    <lineage>
        <taxon>Bacteria</taxon>
        <taxon>Pseudomonadati</taxon>
        <taxon>Pseudomonadota</taxon>
        <taxon>Betaproteobacteria</taxon>
        <taxon>Burkholderiales</taxon>
        <taxon>Alcaligenaceae</taxon>
        <taxon>Verticiella</taxon>
    </lineage>
</organism>
<evidence type="ECO:0000313" key="2">
    <source>
        <dbReference type="Proteomes" id="UP000318405"/>
    </source>
</evidence>
<name>A0A556AD00_9BURK</name>
<dbReference type="SUPFAM" id="SSF75011">
    <property type="entry name" value="3-carboxy-cis,cis-mucoante lactonizing enzyme"/>
    <property type="match status" value="1"/>
</dbReference>
<proteinExistence type="predicted"/>
<dbReference type="Proteomes" id="UP000318405">
    <property type="component" value="Unassembled WGS sequence"/>
</dbReference>
<evidence type="ECO:0000313" key="1">
    <source>
        <dbReference type="EMBL" id="TSH90759.1"/>
    </source>
</evidence>
<dbReference type="AlphaFoldDB" id="A0A556AD00"/>
<comment type="caution">
    <text evidence="1">The sequence shown here is derived from an EMBL/GenBank/DDBJ whole genome shotgun (WGS) entry which is preliminary data.</text>
</comment>
<dbReference type="InterPro" id="IPR013211">
    <property type="entry name" value="LVIVD"/>
</dbReference>
<dbReference type="EMBL" id="VLTJ01000039">
    <property type="protein sequence ID" value="TSH90759.1"/>
    <property type="molecule type" value="Genomic_DNA"/>
</dbReference>
<dbReference type="OrthoDB" id="8375at2"/>
<evidence type="ECO:0008006" key="3">
    <source>
        <dbReference type="Google" id="ProtNLM"/>
    </source>
</evidence>
<dbReference type="Pfam" id="PF08309">
    <property type="entry name" value="LVIVD"/>
    <property type="match status" value="2"/>
</dbReference>
<keyword evidence="2" id="KW-1185">Reference proteome</keyword>
<reference evidence="1 2" key="1">
    <citation type="submission" date="2019-07" db="EMBL/GenBank/DDBJ databases">
        <title>Qingshengfaniella alkalisoli gen. nov., sp. nov., isolated from saline soil.</title>
        <authorList>
            <person name="Xu L."/>
            <person name="Huang X.-X."/>
            <person name="Sun J.-Q."/>
        </authorList>
    </citation>
    <scope>NUCLEOTIDE SEQUENCE [LARGE SCALE GENOMIC DNA]</scope>
    <source>
        <strain evidence="1 2">DSM 27279</strain>
    </source>
</reference>